<proteinExistence type="predicted"/>
<evidence type="ECO:0000256" key="1">
    <source>
        <dbReference type="SAM" id="MobiDB-lite"/>
    </source>
</evidence>
<feature type="region of interest" description="Disordered" evidence="1">
    <location>
        <begin position="46"/>
        <end position="161"/>
    </location>
</feature>
<dbReference type="RefSeq" id="XP_062776458.1">
    <property type="nucleotide sequence ID" value="XM_062920407.1"/>
</dbReference>
<dbReference type="GeneID" id="87940751"/>
<name>A0AAX4I775_9PEZI</name>
<gene>
    <name evidence="3" type="ORF">CDEST_04248</name>
</gene>
<dbReference type="KEGG" id="cdet:87940751"/>
<accession>A0AAX4I775</accession>
<feature type="compositionally biased region" description="Basic residues" evidence="1">
    <location>
        <begin position="86"/>
        <end position="105"/>
    </location>
</feature>
<feature type="chain" id="PRO_5043466719" evidence="2">
    <location>
        <begin position="20"/>
        <end position="161"/>
    </location>
</feature>
<reference evidence="4" key="1">
    <citation type="journal article" date="2023" name="bioRxiv">
        <title>Complete genome of the Medicago anthracnose fungus, Colletotrichum destructivum, reveals a mini-chromosome-like region within a core chromosome.</title>
        <authorList>
            <person name="Lapalu N."/>
            <person name="Simon A."/>
            <person name="Lu A."/>
            <person name="Plaumann P.-L."/>
            <person name="Amselem J."/>
            <person name="Pigne S."/>
            <person name="Auger A."/>
            <person name="Koch C."/>
            <person name="Dallery J.-F."/>
            <person name="O'Connell R.J."/>
        </authorList>
    </citation>
    <scope>NUCLEOTIDE SEQUENCE [LARGE SCALE GENOMIC DNA]</scope>
    <source>
        <strain evidence="4">CBS 520.97</strain>
    </source>
</reference>
<sequence>MRFLHTVITLSALAVSIDALPFSVTKNEDGQVHDMSIHDTSIVARQAQPPPSALVPEPAAEADMDEFEDDDVEDVVDDGEVDAQGKKKKKKKKGKKGKKGKKKGKKPLDAQPDADAQPAPAGGAVPAAGAAPVPGAPAAAAPPPAGAAPAAPRSVARAFKA</sequence>
<protein>
    <submittedName>
        <fullName evidence="3">Uncharacterized protein</fullName>
    </submittedName>
</protein>
<feature type="signal peptide" evidence="2">
    <location>
        <begin position="1"/>
        <end position="19"/>
    </location>
</feature>
<evidence type="ECO:0000256" key="2">
    <source>
        <dbReference type="SAM" id="SignalP"/>
    </source>
</evidence>
<feature type="compositionally biased region" description="Low complexity" evidence="1">
    <location>
        <begin position="110"/>
        <end position="139"/>
    </location>
</feature>
<dbReference type="AlphaFoldDB" id="A0AAX4I775"/>
<feature type="compositionally biased region" description="Acidic residues" evidence="1">
    <location>
        <begin position="60"/>
        <end position="81"/>
    </location>
</feature>
<keyword evidence="4" id="KW-1185">Reference proteome</keyword>
<evidence type="ECO:0000313" key="4">
    <source>
        <dbReference type="Proteomes" id="UP001322277"/>
    </source>
</evidence>
<dbReference type="Proteomes" id="UP001322277">
    <property type="component" value="Chromosome 3"/>
</dbReference>
<organism evidence="3 4">
    <name type="scientific">Colletotrichum destructivum</name>
    <dbReference type="NCBI Taxonomy" id="34406"/>
    <lineage>
        <taxon>Eukaryota</taxon>
        <taxon>Fungi</taxon>
        <taxon>Dikarya</taxon>
        <taxon>Ascomycota</taxon>
        <taxon>Pezizomycotina</taxon>
        <taxon>Sordariomycetes</taxon>
        <taxon>Hypocreomycetidae</taxon>
        <taxon>Glomerellales</taxon>
        <taxon>Glomerellaceae</taxon>
        <taxon>Colletotrichum</taxon>
        <taxon>Colletotrichum destructivum species complex</taxon>
    </lineage>
</organism>
<evidence type="ECO:0000313" key="3">
    <source>
        <dbReference type="EMBL" id="WQF79234.1"/>
    </source>
</evidence>
<dbReference type="EMBL" id="CP137307">
    <property type="protein sequence ID" value="WQF79234.1"/>
    <property type="molecule type" value="Genomic_DNA"/>
</dbReference>
<keyword evidence="2" id="KW-0732">Signal</keyword>